<feature type="domain" description="Helicase C-terminal" evidence="2">
    <location>
        <begin position="1"/>
        <end position="76"/>
    </location>
</feature>
<dbReference type="PROSITE" id="PS51194">
    <property type="entry name" value="HELICASE_CTER"/>
    <property type="match status" value="1"/>
</dbReference>
<reference evidence="3" key="2">
    <citation type="journal article" date="2014" name="ISME J.">
        <title>Microbial stratification in low pH oxic and suboxic macroscopic growths along an acid mine drainage.</title>
        <authorList>
            <person name="Mendez-Garcia C."/>
            <person name="Mesa V."/>
            <person name="Sprenger R.R."/>
            <person name="Richter M."/>
            <person name="Diez M.S."/>
            <person name="Solano J."/>
            <person name="Bargiela R."/>
            <person name="Golyshina O.V."/>
            <person name="Manteca A."/>
            <person name="Ramos J.L."/>
            <person name="Gallego J.R."/>
            <person name="Llorente I."/>
            <person name="Martins Dos Santos V.A."/>
            <person name="Jensen O.N."/>
            <person name="Pelaez A.I."/>
            <person name="Sanchez J."/>
            <person name="Ferrer M."/>
        </authorList>
    </citation>
    <scope>NUCLEOTIDE SEQUENCE</scope>
</reference>
<dbReference type="EMBL" id="AUZY01001537">
    <property type="protein sequence ID" value="EQD74604.1"/>
    <property type="molecule type" value="Genomic_DNA"/>
</dbReference>
<keyword evidence="3" id="KW-0067">ATP-binding</keyword>
<dbReference type="GO" id="GO:0004386">
    <property type="term" value="F:helicase activity"/>
    <property type="evidence" value="ECO:0007669"/>
    <property type="project" value="UniProtKB-KW"/>
</dbReference>
<reference evidence="3" key="1">
    <citation type="submission" date="2013-08" db="EMBL/GenBank/DDBJ databases">
        <authorList>
            <person name="Mendez C."/>
            <person name="Richter M."/>
            <person name="Ferrer M."/>
            <person name="Sanchez J."/>
        </authorList>
    </citation>
    <scope>NUCLEOTIDE SEQUENCE</scope>
</reference>
<name>T1CZ81_9ZZZZ</name>
<dbReference type="CDD" id="cd18793">
    <property type="entry name" value="SF2_C_SNF"/>
    <property type="match status" value="1"/>
</dbReference>
<dbReference type="PANTHER" id="PTHR45766:SF6">
    <property type="entry name" value="SWI_SNF-RELATED MATRIX-ASSOCIATED ACTIN-DEPENDENT REGULATOR OF CHROMATIN SUBFAMILY A-LIKE PROTEIN 1"/>
    <property type="match status" value="1"/>
</dbReference>
<dbReference type="PANTHER" id="PTHR45766">
    <property type="entry name" value="DNA ANNEALING HELICASE AND ENDONUCLEASE ZRANB3 FAMILY MEMBER"/>
    <property type="match status" value="1"/>
</dbReference>
<feature type="non-terminal residue" evidence="3">
    <location>
        <position position="1"/>
    </location>
</feature>
<protein>
    <submittedName>
        <fullName evidence="3">Protein containing DNA/RNA helicase</fullName>
    </submittedName>
</protein>
<evidence type="ECO:0000313" key="3">
    <source>
        <dbReference type="EMBL" id="EQD74604.1"/>
    </source>
</evidence>
<dbReference type="AlphaFoldDB" id="T1CZ81"/>
<dbReference type="InterPro" id="IPR049730">
    <property type="entry name" value="SNF2/RAD54-like_C"/>
</dbReference>
<dbReference type="SMART" id="SM00490">
    <property type="entry name" value="HELICc"/>
    <property type="match status" value="1"/>
</dbReference>
<comment type="caution">
    <text evidence="3">The sequence shown here is derived from an EMBL/GenBank/DDBJ whole genome shotgun (WGS) entry which is preliminary data.</text>
</comment>
<gene>
    <name evidence="3" type="ORF">B1B_02574</name>
</gene>
<evidence type="ECO:0000256" key="1">
    <source>
        <dbReference type="ARBA" id="ARBA00022801"/>
    </source>
</evidence>
<organism evidence="3">
    <name type="scientific">mine drainage metagenome</name>
    <dbReference type="NCBI Taxonomy" id="410659"/>
    <lineage>
        <taxon>unclassified sequences</taxon>
        <taxon>metagenomes</taxon>
        <taxon>ecological metagenomes</taxon>
    </lineage>
</organism>
<keyword evidence="1" id="KW-0378">Hydrolase</keyword>
<sequence length="76" mass="8709">DLCKDRTGHSKDKTTVIKDFMKNGGYIVSTDVLSESQNLQNAQYVVNYDFPWNPVVLIQRAGRIDRIGSTHDEVYF</sequence>
<dbReference type="SUPFAM" id="SSF52540">
    <property type="entry name" value="P-loop containing nucleoside triphosphate hydrolases"/>
    <property type="match status" value="1"/>
</dbReference>
<evidence type="ECO:0000259" key="2">
    <source>
        <dbReference type="PROSITE" id="PS51194"/>
    </source>
</evidence>
<dbReference type="GO" id="GO:0016787">
    <property type="term" value="F:hydrolase activity"/>
    <property type="evidence" value="ECO:0007669"/>
    <property type="project" value="UniProtKB-KW"/>
</dbReference>
<dbReference type="InterPro" id="IPR027417">
    <property type="entry name" value="P-loop_NTPase"/>
</dbReference>
<dbReference type="Gene3D" id="3.40.50.300">
    <property type="entry name" value="P-loop containing nucleotide triphosphate hydrolases"/>
    <property type="match status" value="1"/>
</dbReference>
<proteinExistence type="predicted"/>
<keyword evidence="3" id="KW-0347">Helicase</keyword>
<keyword evidence="3" id="KW-0547">Nucleotide-binding</keyword>
<accession>T1CZ81</accession>
<dbReference type="InterPro" id="IPR001650">
    <property type="entry name" value="Helicase_C-like"/>
</dbReference>
<dbReference type="Pfam" id="PF00271">
    <property type="entry name" value="Helicase_C"/>
    <property type="match status" value="1"/>
</dbReference>